<proteinExistence type="predicted"/>
<accession>A0A060YUU3</accession>
<protein>
    <submittedName>
        <fullName evidence="2">Uncharacterized protein</fullName>
    </submittedName>
</protein>
<keyword evidence="1" id="KW-1133">Transmembrane helix</keyword>
<dbReference type="InterPro" id="IPR019308">
    <property type="entry name" value="TMEM214"/>
</dbReference>
<feature type="transmembrane region" description="Helical" evidence="1">
    <location>
        <begin position="18"/>
        <end position="40"/>
    </location>
</feature>
<dbReference type="EMBL" id="FR913791">
    <property type="protein sequence ID" value="CDQ92760.1"/>
    <property type="molecule type" value="Genomic_DNA"/>
</dbReference>
<keyword evidence="1" id="KW-0472">Membrane</keyword>
<dbReference type="AlphaFoldDB" id="A0A060YUU3"/>
<sequence length="45" mass="5030">MWSLGQAGYYDLSQGLRVWLGIMLPVLGVKALSSYAIAYLERLLL</sequence>
<dbReference type="STRING" id="8022.A0A060YUU3"/>
<reference evidence="2" key="2">
    <citation type="submission" date="2014-03" db="EMBL/GenBank/DDBJ databases">
        <authorList>
            <person name="Genoscope - CEA"/>
        </authorList>
    </citation>
    <scope>NUCLEOTIDE SEQUENCE</scope>
</reference>
<keyword evidence="1" id="KW-0812">Transmembrane</keyword>
<gene>
    <name evidence="2" type="ORF">GSONMT00040522001</name>
</gene>
<evidence type="ECO:0000313" key="3">
    <source>
        <dbReference type="Proteomes" id="UP000193380"/>
    </source>
</evidence>
<evidence type="ECO:0000313" key="2">
    <source>
        <dbReference type="EMBL" id="CDQ92760.1"/>
    </source>
</evidence>
<reference evidence="2" key="1">
    <citation type="journal article" date="2014" name="Nat. Commun.">
        <title>The rainbow trout genome provides novel insights into evolution after whole-genome duplication in vertebrates.</title>
        <authorList>
            <person name="Berthelot C."/>
            <person name="Brunet F."/>
            <person name="Chalopin D."/>
            <person name="Juanchich A."/>
            <person name="Bernard M."/>
            <person name="Noel B."/>
            <person name="Bento P."/>
            <person name="Da Silva C."/>
            <person name="Labadie K."/>
            <person name="Alberti A."/>
            <person name="Aury J.M."/>
            <person name="Louis A."/>
            <person name="Dehais P."/>
            <person name="Bardou P."/>
            <person name="Montfort J."/>
            <person name="Klopp C."/>
            <person name="Cabau C."/>
            <person name="Gaspin C."/>
            <person name="Thorgaard G.H."/>
            <person name="Boussaha M."/>
            <person name="Quillet E."/>
            <person name="Guyomard R."/>
            <person name="Galiana D."/>
            <person name="Bobe J."/>
            <person name="Volff J.N."/>
            <person name="Genet C."/>
            <person name="Wincker P."/>
            <person name="Jaillon O."/>
            <person name="Roest Crollius H."/>
            <person name="Guiguen Y."/>
        </authorList>
    </citation>
    <scope>NUCLEOTIDE SEQUENCE [LARGE SCALE GENOMIC DNA]</scope>
</reference>
<dbReference type="Pfam" id="PF10151">
    <property type="entry name" value="TMEM214"/>
    <property type="match status" value="1"/>
</dbReference>
<dbReference type="Proteomes" id="UP000193380">
    <property type="component" value="Unassembled WGS sequence"/>
</dbReference>
<organism evidence="2 3">
    <name type="scientific">Oncorhynchus mykiss</name>
    <name type="common">Rainbow trout</name>
    <name type="synonym">Salmo gairdneri</name>
    <dbReference type="NCBI Taxonomy" id="8022"/>
    <lineage>
        <taxon>Eukaryota</taxon>
        <taxon>Metazoa</taxon>
        <taxon>Chordata</taxon>
        <taxon>Craniata</taxon>
        <taxon>Vertebrata</taxon>
        <taxon>Euteleostomi</taxon>
        <taxon>Actinopterygii</taxon>
        <taxon>Neopterygii</taxon>
        <taxon>Teleostei</taxon>
        <taxon>Protacanthopterygii</taxon>
        <taxon>Salmoniformes</taxon>
        <taxon>Salmonidae</taxon>
        <taxon>Salmoninae</taxon>
        <taxon>Oncorhynchus</taxon>
    </lineage>
</organism>
<dbReference type="PaxDb" id="8022-A0A060YUU3"/>
<evidence type="ECO:0000256" key="1">
    <source>
        <dbReference type="SAM" id="Phobius"/>
    </source>
</evidence>
<name>A0A060YUU3_ONCMY</name>